<protein>
    <submittedName>
        <fullName evidence="2">Uncharacterized protein</fullName>
    </submittedName>
</protein>
<organism evidence="2 3">
    <name type="scientific">Stylonychia lemnae</name>
    <name type="common">Ciliate</name>
    <dbReference type="NCBI Taxonomy" id="5949"/>
    <lineage>
        <taxon>Eukaryota</taxon>
        <taxon>Sar</taxon>
        <taxon>Alveolata</taxon>
        <taxon>Ciliophora</taxon>
        <taxon>Intramacronucleata</taxon>
        <taxon>Spirotrichea</taxon>
        <taxon>Stichotrichia</taxon>
        <taxon>Sporadotrichida</taxon>
        <taxon>Oxytrichidae</taxon>
        <taxon>Stylonychinae</taxon>
        <taxon>Stylonychia</taxon>
    </lineage>
</organism>
<dbReference type="AlphaFoldDB" id="A0A078AWT3"/>
<keyword evidence="3" id="KW-1185">Reference proteome</keyword>
<name>A0A078AWT3_STYLE</name>
<feature type="region of interest" description="Disordered" evidence="1">
    <location>
        <begin position="261"/>
        <end position="336"/>
    </location>
</feature>
<evidence type="ECO:0000313" key="2">
    <source>
        <dbReference type="EMBL" id="CDW85717.1"/>
    </source>
</evidence>
<reference evidence="2 3" key="1">
    <citation type="submission" date="2014-06" db="EMBL/GenBank/DDBJ databases">
        <authorList>
            <person name="Swart Estienne"/>
        </authorList>
    </citation>
    <scope>NUCLEOTIDE SEQUENCE [LARGE SCALE GENOMIC DNA]</scope>
    <source>
        <strain evidence="2 3">130c</strain>
    </source>
</reference>
<evidence type="ECO:0000256" key="1">
    <source>
        <dbReference type="SAM" id="MobiDB-lite"/>
    </source>
</evidence>
<feature type="compositionally biased region" description="Polar residues" evidence="1">
    <location>
        <begin position="261"/>
        <end position="297"/>
    </location>
</feature>
<feature type="compositionally biased region" description="Low complexity" evidence="1">
    <location>
        <begin position="298"/>
        <end position="308"/>
    </location>
</feature>
<dbReference type="InParanoid" id="A0A078AWT3"/>
<sequence length="443" mass="52170">MRKVGFNNYQKNTIRKAVSNMRDGQRHPNEFNTNNIVYFDEQSQDQYNYETTEENLNENERSSVVINQQSRTDLKHKTANKSISNIIKVITTENSSPKYVDSRFKRININTLPEIRHNSKKRIKQSKLWINNNQPSQLHVSLQQITEQTDKTFFEQQQQKQNIPQNDDFHEHLGAKNILPYLNKSDILYMRQEEQKIKRIQKVLVEEKSRSRSPRRGQVGIISGQEEVNKDLTQNITQDDIQNLSRSRVTNIKASLDTKITNTNDSNRQSTQKFKEYSSNTQRMNNSKNRTQIWAYQNQNKTNRNVNNSEEHQSLSKNQSITVRDRSNEKQTSLTKDSSLFKIRKPYTKEGLKAEYDKLTQKLENKLMDDKNYKVFYWAPDYSFCGFATSEQVRSTASKWMKDKKLGISERQIIENKSKDSLTSNVSQIPEIMRFLRNTQLDK</sequence>
<accession>A0A078AWT3</accession>
<gene>
    <name evidence="2" type="primary">Contig3352.g3589</name>
    <name evidence="2" type="ORF">STYLEM_14803</name>
</gene>
<evidence type="ECO:0000313" key="3">
    <source>
        <dbReference type="Proteomes" id="UP000039865"/>
    </source>
</evidence>
<dbReference type="EMBL" id="CCKQ01013989">
    <property type="protein sequence ID" value="CDW85717.1"/>
    <property type="molecule type" value="Genomic_DNA"/>
</dbReference>
<proteinExistence type="predicted"/>
<dbReference type="Proteomes" id="UP000039865">
    <property type="component" value="Unassembled WGS sequence"/>
</dbReference>